<reference evidence="3" key="1">
    <citation type="journal article" date="2020" name="Sci. Rep.">
        <title>Chromosome-scale genome assembly for the duckweed Spirodela intermedia, integrating cytogenetic maps, PacBio and Oxford Nanopore libraries.</title>
        <authorList>
            <person name="Hoang P.T.N."/>
            <person name="Fiebig A."/>
            <person name="Novak P."/>
            <person name="Macas J."/>
            <person name="Cao H.X."/>
            <person name="Stepanenko A."/>
            <person name="Chen G."/>
            <person name="Borisjuk N."/>
            <person name="Scholz U."/>
            <person name="Schubert I."/>
        </authorList>
    </citation>
    <scope>NUCLEOTIDE SEQUENCE [LARGE SCALE GENOMIC DNA]</scope>
</reference>
<comment type="caution">
    <text evidence="2">The sequence shown here is derived from an EMBL/GenBank/DDBJ whole genome shotgun (WGS) entry which is preliminary data.</text>
</comment>
<accession>A0ABN7E8J0</accession>
<dbReference type="Proteomes" id="UP001189122">
    <property type="component" value="Unassembled WGS sequence"/>
</dbReference>
<keyword evidence="1" id="KW-1133">Transmembrane helix</keyword>
<keyword evidence="1" id="KW-0472">Membrane</keyword>
<protein>
    <submittedName>
        <fullName evidence="2">Uncharacterized protein</fullName>
    </submittedName>
</protein>
<gene>
    <name evidence="2" type="ORF">SI7747_UN020413</name>
</gene>
<keyword evidence="3" id="KW-1185">Reference proteome</keyword>
<evidence type="ECO:0000313" key="2">
    <source>
        <dbReference type="EMBL" id="CAA6674055.1"/>
    </source>
</evidence>
<dbReference type="EMBL" id="CACRZD030000072">
    <property type="protein sequence ID" value="CAA6674055.1"/>
    <property type="molecule type" value="Genomic_DNA"/>
</dbReference>
<organism evidence="2 3">
    <name type="scientific">Spirodela intermedia</name>
    <name type="common">Intermediate duckweed</name>
    <dbReference type="NCBI Taxonomy" id="51605"/>
    <lineage>
        <taxon>Eukaryota</taxon>
        <taxon>Viridiplantae</taxon>
        <taxon>Streptophyta</taxon>
        <taxon>Embryophyta</taxon>
        <taxon>Tracheophyta</taxon>
        <taxon>Spermatophyta</taxon>
        <taxon>Magnoliopsida</taxon>
        <taxon>Liliopsida</taxon>
        <taxon>Araceae</taxon>
        <taxon>Lemnoideae</taxon>
        <taxon>Spirodela</taxon>
    </lineage>
</organism>
<name>A0ABN7E8J0_SPIIN</name>
<evidence type="ECO:0000313" key="3">
    <source>
        <dbReference type="Proteomes" id="UP001189122"/>
    </source>
</evidence>
<feature type="transmembrane region" description="Helical" evidence="1">
    <location>
        <begin position="40"/>
        <end position="57"/>
    </location>
</feature>
<keyword evidence="1" id="KW-0812">Transmembrane</keyword>
<sequence>MLQHSSILLTKILYISFLLEETLMWWSTWLKMNLWSHRHIFPKIGALWVQAHILFIFRITTTSGCIRASQHFNQSSKCHKVNLLIL</sequence>
<proteinExistence type="predicted"/>
<feature type="transmembrane region" description="Helical" evidence="1">
    <location>
        <begin position="12"/>
        <end position="28"/>
    </location>
</feature>
<evidence type="ECO:0000256" key="1">
    <source>
        <dbReference type="SAM" id="Phobius"/>
    </source>
</evidence>